<evidence type="ECO:0000313" key="3">
    <source>
        <dbReference type="EMBL" id="MDQ2094095.1"/>
    </source>
</evidence>
<protein>
    <submittedName>
        <fullName evidence="3">Alpha/beta hydrolase</fullName>
    </submittedName>
</protein>
<evidence type="ECO:0000256" key="1">
    <source>
        <dbReference type="ARBA" id="ARBA00022801"/>
    </source>
</evidence>
<dbReference type="EMBL" id="JANFFA010000002">
    <property type="protein sequence ID" value="MDQ2094095.1"/>
    <property type="molecule type" value="Genomic_DNA"/>
</dbReference>
<dbReference type="Proteomes" id="UP001227162">
    <property type="component" value="Unassembled WGS sequence"/>
</dbReference>
<dbReference type="InterPro" id="IPR050300">
    <property type="entry name" value="GDXG_lipolytic_enzyme"/>
</dbReference>
<reference evidence="3" key="1">
    <citation type="submission" date="2022-07" db="EMBL/GenBank/DDBJ databases">
        <authorList>
            <person name="Otstavnykh N."/>
            <person name="Isaeva M."/>
            <person name="Bystritskaya E."/>
        </authorList>
    </citation>
    <scope>NUCLEOTIDE SEQUENCE</scope>
    <source>
        <strain evidence="3">10Alg 79</strain>
    </source>
</reference>
<dbReference type="Pfam" id="PF07859">
    <property type="entry name" value="Abhydrolase_3"/>
    <property type="match status" value="1"/>
</dbReference>
<dbReference type="AlphaFoldDB" id="A0AAJ1U962"/>
<dbReference type="SUPFAM" id="SSF53474">
    <property type="entry name" value="alpha/beta-Hydrolases"/>
    <property type="match status" value="1"/>
</dbReference>
<dbReference type="RefSeq" id="WP_317626163.1">
    <property type="nucleotide sequence ID" value="NZ_JANFFA010000002.1"/>
</dbReference>
<evidence type="ECO:0000259" key="2">
    <source>
        <dbReference type="Pfam" id="PF07859"/>
    </source>
</evidence>
<reference evidence="3" key="2">
    <citation type="submission" date="2023-04" db="EMBL/GenBank/DDBJ databases">
        <title>'Rhodoalgimonas zhirmunskyi' gen. nov., isolated from a red alga.</title>
        <authorList>
            <person name="Nedashkovskaya O.I."/>
            <person name="Otstavnykh N.Y."/>
            <person name="Bystritskaya E.P."/>
            <person name="Balabanova L.A."/>
            <person name="Isaeva M.P."/>
        </authorList>
    </citation>
    <scope>NUCLEOTIDE SEQUENCE</scope>
    <source>
        <strain evidence="3">10Alg 79</strain>
    </source>
</reference>
<name>A0AAJ1U962_9RHOB</name>
<gene>
    <name evidence="3" type="ORF">NOI20_08240</name>
</gene>
<accession>A0AAJ1U962</accession>
<proteinExistence type="predicted"/>
<dbReference type="InterPro" id="IPR029058">
    <property type="entry name" value="AB_hydrolase_fold"/>
</dbReference>
<dbReference type="PANTHER" id="PTHR48081:SF33">
    <property type="entry name" value="KYNURENINE FORMAMIDASE"/>
    <property type="match status" value="1"/>
</dbReference>
<dbReference type="PANTHER" id="PTHR48081">
    <property type="entry name" value="AB HYDROLASE SUPERFAMILY PROTEIN C4A8.06C"/>
    <property type="match status" value="1"/>
</dbReference>
<dbReference type="Gene3D" id="3.40.50.1820">
    <property type="entry name" value="alpha/beta hydrolase"/>
    <property type="match status" value="1"/>
</dbReference>
<sequence>MDWDDAYANAAHISGAESYPPRWEADASAFRAQAHGRLGLAYGTGARERFDLFLPASEAAGLVVFIHGGYWMKFDHSYWSHLATGPLARGWAVAMPSYDLCPDLRISGITAQIARAIEAAANEVTGPIAVTGHSAGGHLSARMLERGLLSDDAAARLRKVVPISPLSDLRPLMRTSMNDTLHIDAAEAQQESPVFMTDRLNVPVTVWVGGDERPAFLDQANWLGEAWGCDVHIKPGRHHFDVIDALADKQSRLVDALVV</sequence>
<comment type="caution">
    <text evidence="3">The sequence shown here is derived from an EMBL/GenBank/DDBJ whole genome shotgun (WGS) entry which is preliminary data.</text>
</comment>
<evidence type="ECO:0000313" key="4">
    <source>
        <dbReference type="Proteomes" id="UP001227162"/>
    </source>
</evidence>
<feature type="domain" description="Alpha/beta hydrolase fold-3" evidence="2">
    <location>
        <begin position="63"/>
        <end position="178"/>
    </location>
</feature>
<dbReference type="GO" id="GO:0016787">
    <property type="term" value="F:hydrolase activity"/>
    <property type="evidence" value="ECO:0007669"/>
    <property type="project" value="UniProtKB-KW"/>
</dbReference>
<dbReference type="InterPro" id="IPR013094">
    <property type="entry name" value="AB_hydrolase_3"/>
</dbReference>
<organism evidence="3 4">
    <name type="scientific">Rhodalgimonas zhirmunskyi</name>
    <dbReference type="NCBI Taxonomy" id="2964767"/>
    <lineage>
        <taxon>Bacteria</taxon>
        <taxon>Pseudomonadati</taxon>
        <taxon>Pseudomonadota</taxon>
        <taxon>Alphaproteobacteria</taxon>
        <taxon>Rhodobacterales</taxon>
        <taxon>Roseobacteraceae</taxon>
        <taxon>Rhodalgimonas</taxon>
    </lineage>
</organism>
<keyword evidence="1 3" id="KW-0378">Hydrolase</keyword>
<keyword evidence="4" id="KW-1185">Reference proteome</keyword>